<protein>
    <submittedName>
        <fullName evidence="2">Unnamed protein product</fullName>
    </submittedName>
</protein>
<accession>A0A9W6TAU8</accession>
<evidence type="ECO:0000313" key="2">
    <source>
        <dbReference type="EMBL" id="GME85522.1"/>
    </source>
</evidence>
<evidence type="ECO:0000256" key="1">
    <source>
        <dbReference type="SAM" id="MobiDB-lite"/>
    </source>
</evidence>
<gene>
    <name evidence="2" type="ORF">Cboi02_000697300</name>
</gene>
<comment type="caution">
    <text evidence="2">The sequence shown here is derived from an EMBL/GenBank/DDBJ whole genome shotgun (WGS) entry which is preliminary data.</text>
</comment>
<dbReference type="AlphaFoldDB" id="A0A9W6TAU8"/>
<name>A0A9W6TAU8_CANBO</name>
<sequence>MNQLQWSRGLSSGHLGKRFGGLAMNTGRTQSLPRGRRQAERTQNIWVRMAKTGVVVRGNGGKNSRNRRKLENWKKTVQRGVLSRADDLLGIRINNFRITNGEHSTVKVTKKHRDQIGFGLRNIQNIGQCVTVAIKIENNRTITFNIKVVSSNTSNDTRTTREFTKVSLVVGQVNT</sequence>
<keyword evidence="3" id="KW-1185">Reference proteome</keyword>
<feature type="region of interest" description="Disordered" evidence="1">
    <location>
        <begin position="17"/>
        <end position="42"/>
    </location>
</feature>
<reference evidence="2" key="1">
    <citation type="submission" date="2023-04" db="EMBL/GenBank/DDBJ databases">
        <title>Candida boidinii NBRC 10035.</title>
        <authorList>
            <person name="Ichikawa N."/>
            <person name="Sato H."/>
            <person name="Tonouchi N."/>
        </authorList>
    </citation>
    <scope>NUCLEOTIDE SEQUENCE</scope>
    <source>
        <strain evidence="2">NBRC 10035</strain>
    </source>
</reference>
<dbReference type="EMBL" id="BSXN01007874">
    <property type="protein sequence ID" value="GME85522.1"/>
    <property type="molecule type" value="Genomic_DNA"/>
</dbReference>
<organism evidence="2 3">
    <name type="scientific">Candida boidinii</name>
    <name type="common">Yeast</name>
    <dbReference type="NCBI Taxonomy" id="5477"/>
    <lineage>
        <taxon>Eukaryota</taxon>
        <taxon>Fungi</taxon>
        <taxon>Dikarya</taxon>
        <taxon>Ascomycota</taxon>
        <taxon>Saccharomycotina</taxon>
        <taxon>Pichiomycetes</taxon>
        <taxon>Pichiales</taxon>
        <taxon>Pichiaceae</taxon>
        <taxon>Ogataea</taxon>
        <taxon>Ogataea/Candida clade</taxon>
    </lineage>
</organism>
<proteinExistence type="predicted"/>
<evidence type="ECO:0000313" key="3">
    <source>
        <dbReference type="Proteomes" id="UP001165120"/>
    </source>
</evidence>
<dbReference type="Proteomes" id="UP001165120">
    <property type="component" value="Unassembled WGS sequence"/>
</dbReference>